<dbReference type="InterPro" id="IPR011016">
    <property type="entry name" value="Znf_RING-CH"/>
</dbReference>
<dbReference type="GO" id="GO:0008270">
    <property type="term" value="F:zinc ion binding"/>
    <property type="evidence" value="ECO:0007669"/>
    <property type="project" value="UniProtKB-KW"/>
</dbReference>
<reference evidence="13" key="2">
    <citation type="submission" date="2023-06" db="EMBL/GenBank/DDBJ databases">
        <authorList>
            <consortium name="Lawrence Berkeley National Laboratory"/>
            <person name="Haridas S."/>
            <person name="Hensen N."/>
            <person name="Bonometti L."/>
            <person name="Westerberg I."/>
            <person name="Brannstrom I.O."/>
            <person name="Guillou S."/>
            <person name="Cros-Aarteil S."/>
            <person name="Calhoun S."/>
            <person name="Kuo A."/>
            <person name="Mondo S."/>
            <person name="Pangilinan J."/>
            <person name="Riley R."/>
            <person name="Labutti K."/>
            <person name="Andreopoulos B."/>
            <person name="Lipzen A."/>
            <person name="Chen C."/>
            <person name="Yanf M."/>
            <person name="Daum C."/>
            <person name="Ng V."/>
            <person name="Clum A."/>
            <person name="Steindorff A."/>
            <person name="Ohm R."/>
            <person name="Martin F."/>
            <person name="Silar P."/>
            <person name="Natvig D."/>
            <person name="Lalanne C."/>
            <person name="Gautier V."/>
            <person name="Ament-Velasquez S.L."/>
            <person name="Kruys A."/>
            <person name="Hutchinson M.I."/>
            <person name="Powell A.J."/>
            <person name="Barry K."/>
            <person name="Miller A.N."/>
            <person name="Grigoriev I.V."/>
            <person name="Debuchy R."/>
            <person name="Gladieux P."/>
            <person name="Thoren M.H."/>
            <person name="Johannesson H."/>
        </authorList>
    </citation>
    <scope>NUCLEOTIDE SEQUENCE</scope>
    <source>
        <strain evidence="13">CBS 955.72</strain>
    </source>
</reference>
<keyword evidence="7 10" id="KW-0472">Membrane</keyword>
<feature type="transmembrane region" description="Helical" evidence="10">
    <location>
        <begin position="119"/>
        <end position="144"/>
    </location>
</feature>
<dbReference type="SMART" id="SM00744">
    <property type="entry name" value="RINGv"/>
    <property type="match status" value="1"/>
</dbReference>
<feature type="compositionally biased region" description="Pro residues" evidence="9">
    <location>
        <begin position="367"/>
        <end position="377"/>
    </location>
</feature>
<organism evidence="13 14">
    <name type="scientific">Lasiosphaeria hispida</name>
    <dbReference type="NCBI Taxonomy" id="260671"/>
    <lineage>
        <taxon>Eukaryota</taxon>
        <taxon>Fungi</taxon>
        <taxon>Dikarya</taxon>
        <taxon>Ascomycota</taxon>
        <taxon>Pezizomycotina</taxon>
        <taxon>Sordariomycetes</taxon>
        <taxon>Sordariomycetidae</taxon>
        <taxon>Sordariales</taxon>
        <taxon>Lasiosphaeriaceae</taxon>
        <taxon>Lasiosphaeria</taxon>
    </lineage>
</organism>
<evidence type="ECO:0000256" key="7">
    <source>
        <dbReference type="ARBA" id="ARBA00023136"/>
    </source>
</evidence>
<keyword evidence="6 10" id="KW-1133">Transmembrane helix</keyword>
<evidence type="ECO:0000256" key="6">
    <source>
        <dbReference type="ARBA" id="ARBA00022989"/>
    </source>
</evidence>
<evidence type="ECO:0008006" key="15">
    <source>
        <dbReference type="Google" id="ProtNLM"/>
    </source>
</evidence>
<proteinExistence type="predicted"/>
<dbReference type="InterPro" id="IPR001841">
    <property type="entry name" value="Znf_RING"/>
</dbReference>
<dbReference type="PROSITE" id="PS51292">
    <property type="entry name" value="ZF_RING_CH"/>
    <property type="match status" value="1"/>
</dbReference>
<dbReference type="GO" id="GO:0016020">
    <property type="term" value="C:membrane"/>
    <property type="evidence" value="ECO:0007669"/>
    <property type="project" value="UniProtKB-SubCell"/>
</dbReference>
<dbReference type="Gene3D" id="3.30.40.10">
    <property type="entry name" value="Zinc/RING finger domain, C3HC4 (zinc finger)"/>
    <property type="match status" value="1"/>
</dbReference>
<evidence type="ECO:0000313" key="13">
    <source>
        <dbReference type="EMBL" id="KAK3353208.1"/>
    </source>
</evidence>
<dbReference type="PANTHER" id="PTHR46283">
    <property type="entry name" value="E3 UBIQUITIN-PROTEIN LIGASE MARCH5"/>
    <property type="match status" value="1"/>
</dbReference>
<comment type="subcellular location">
    <subcellularLocation>
        <location evidence="1">Membrane</location>
        <topology evidence="1">Multi-pass membrane protein</topology>
    </subcellularLocation>
</comment>
<gene>
    <name evidence="13" type="ORF">B0T25DRAFT_543976</name>
</gene>
<comment type="caution">
    <text evidence="13">The sequence shown here is derived from an EMBL/GenBank/DDBJ whole genome shotgun (WGS) entry which is preliminary data.</text>
</comment>
<keyword evidence="14" id="KW-1185">Reference proteome</keyword>
<feature type="domain" description="RING-CH-type" evidence="12">
    <location>
        <begin position="24"/>
        <end position="94"/>
    </location>
</feature>
<keyword evidence="5" id="KW-0862">Zinc</keyword>
<evidence type="ECO:0000256" key="10">
    <source>
        <dbReference type="SAM" id="Phobius"/>
    </source>
</evidence>
<feature type="transmembrane region" description="Helical" evidence="10">
    <location>
        <begin position="164"/>
        <end position="188"/>
    </location>
</feature>
<dbReference type="PROSITE" id="PS50089">
    <property type="entry name" value="ZF_RING_2"/>
    <property type="match status" value="1"/>
</dbReference>
<keyword evidence="4 8" id="KW-0863">Zinc-finger</keyword>
<evidence type="ECO:0000256" key="3">
    <source>
        <dbReference type="ARBA" id="ARBA00022723"/>
    </source>
</evidence>
<evidence type="ECO:0000256" key="8">
    <source>
        <dbReference type="PROSITE-ProRule" id="PRU00175"/>
    </source>
</evidence>
<feature type="transmembrane region" description="Helical" evidence="10">
    <location>
        <begin position="195"/>
        <end position="214"/>
    </location>
</feature>
<dbReference type="EMBL" id="JAUIQD010000004">
    <property type="protein sequence ID" value="KAK3353208.1"/>
    <property type="molecule type" value="Genomic_DNA"/>
</dbReference>
<dbReference type="InterPro" id="IPR013083">
    <property type="entry name" value="Znf_RING/FYVE/PHD"/>
</dbReference>
<feature type="transmembrane region" description="Helical" evidence="10">
    <location>
        <begin position="226"/>
        <end position="243"/>
    </location>
</feature>
<feature type="transmembrane region" description="Helical" evidence="10">
    <location>
        <begin position="443"/>
        <end position="465"/>
    </location>
</feature>
<evidence type="ECO:0000259" key="11">
    <source>
        <dbReference type="PROSITE" id="PS50089"/>
    </source>
</evidence>
<protein>
    <recommendedName>
        <fullName evidence="15">RING-CH-type domain-containing protein</fullName>
    </recommendedName>
</protein>
<name>A0AAJ0HIB1_9PEZI</name>
<keyword evidence="3" id="KW-0479">Metal-binding</keyword>
<evidence type="ECO:0000256" key="9">
    <source>
        <dbReference type="SAM" id="MobiDB-lite"/>
    </source>
</evidence>
<feature type="domain" description="RING-type" evidence="11">
    <location>
        <begin position="32"/>
        <end position="88"/>
    </location>
</feature>
<feature type="transmembrane region" description="Helical" evidence="10">
    <location>
        <begin position="405"/>
        <end position="423"/>
    </location>
</feature>
<dbReference type="Proteomes" id="UP001275084">
    <property type="component" value="Unassembled WGS sequence"/>
</dbReference>
<evidence type="ECO:0000256" key="1">
    <source>
        <dbReference type="ARBA" id="ARBA00004141"/>
    </source>
</evidence>
<accession>A0AAJ0HIB1</accession>
<feature type="region of interest" description="Disordered" evidence="9">
    <location>
        <begin position="342"/>
        <end position="378"/>
    </location>
</feature>
<evidence type="ECO:0000313" key="14">
    <source>
        <dbReference type="Proteomes" id="UP001275084"/>
    </source>
</evidence>
<dbReference type="AlphaFoldDB" id="A0AAJ0HIB1"/>
<evidence type="ECO:0000256" key="5">
    <source>
        <dbReference type="ARBA" id="ARBA00022833"/>
    </source>
</evidence>
<keyword evidence="2 10" id="KW-0812">Transmembrane</keyword>
<sequence length="487" mass="53393">MTSPASSRNTIYTPAHTIIPAPYATADTKHICFICLQTDTDAPNGPWVNPCPCSLEAHGKCMLQWVVEIEKQARAKRIKPDLRCPACRAVIHVDEPHDAIVALQNALYRRYRRISPTTLVLLLSSCTVIGSSWYGWGAFAAIAGPRAARRYIGLDTLFNTSRGLTLPKVAGVASHVTALALIGPGLVLFRVLPSISGFFVLPFSIFYGAILTGHTELWTWPPSPELVIATIPTVQLAYSYFYYEVFGPLERRFHRTIHGLPQRDENTPPGQDPTDEPGFLQSAIAFAGALRATLSDDAAVESNGAAEPMGDAEVEFEVQLGGNEHEAAEDEFGFEHDMAAERPAGAAQQEPEQLPQDENRHANRAGPPAPAPVPAPALAPNALDEDGYYHGGFSLTTAMSSITTALLYPFLASATGELLRLALPRAWVTRPRFRTPGGLLQSRWGRSFVGACLFTVFRDAFFLYIKYRRAQMKTDRQVRHIEKAARP</sequence>
<evidence type="ECO:0000259" key="12">
    <source>
        <dbReference type="PROSITE" id="PS51292"/>
    </source>
</evidence>
<dbReference type="SUPFAM" id="SSF57850">
    <property type="entry name" value="RING/U-box"/>
    <property type="match status" value="1"/>
</dbReference>
<reference evidence="13" key="1">
    <citation type="journal article" date="2023" name="Mol. Phylogenet. Evol.">
        <title>Genome-scale phylogeny and comparative genomics of the fungal order Sordariales.</title>
        <authorList>
            <person name="Hensen N."/>
            <person name="Bonometti L."/>
            <person name="Westerberg I."/>
            <person name="Brannstrom I.O."/>
            <person name="Guillou S."/>
            <person name="Cros-Aarteil S."/>
            <person name="Calhoun S."/>
            <person name="Haridas S."/>
            <person name="Kuo A."/>
            <person name="Mondo S."/>
            <person name="Pangilinan J."/>
            <person name="Riley R."/>
            <person name="LaButti K."/>
            <person name="Andreopoulos B."/>
            <person name="Lipzen A."/>
            <person name="Chen C."/>
            <person name="Yan M."/>
            <person name="Daum C."/>
            <person name="Ng V."/>
            <person name="Clum A."/>
            <person name="Steindorff A."/>
            <person name="Ohm R.A."/>
            <person name="Martin F."/>
            <person name="Silar P."/>
            <person name="Natvig D.O."/>
            <person name="Lalanne C."/>
            <person name="Gautier V."/>
            <person name="Ament-Velasquez S.L."/>
            <person name="Kruys A."/>
            <person name="Hutchinson M.I."/>
            <person name="Powell A.J."/>
            <person name="Barry K."/>
            <person name="Miller A.N."/>
            <person name="Grigoriev I.V."/>
            <person name="Debuchy R."/>
            <person name="Gladieux P."/>
            <person name="Hiltunen Thoren M."/>
            <person name="Johannesson H."/>
        </authorList>
    </citation>
    <scope>NUCLEOTIDE SEQUENCE</scope>
    <source>
        <strain evidence="13">CBS 955.72</strain>
    </source>
</reference>
<evidence type="ECO:0000256" key="4">
    <source>
        <dbReference type="ARBA" id="ARBA00022771"/>
    </source>
</evidence>
<evidence type="ECO:0000256" key="2">
    <source>
        <dbReference type="ARBA" id="ARBA00022692"/>
    </source>
</evidence>